<dbReference type="AlphaFoldDB" id="A0A4P7PWK3"/>
<dbReference type="Gene3D" id="2.60.120.40">
    <property type="match status" value="1"/>
</dbReference>
<protein>
    <recommendedName>
        <fullName evidence="4">C1q domain-containing protein</fullName>
    </recommendedName>
</protein>
<feature type="chain" id="PRO_5021008430" description="C1q domain-containing protein" evidence="1">
    <location>
        <begin position="21"/>
        <end position="588"/>
    </location>
</feature>
<organism evidence="2 3">
    <name type="scientific">Flavobacterium sangjuense</name>
    <dbReference type="NCBI Taxonomy" id="2518177"/>
    <lineage>
        <taxon>Bacteria</taxon>
        <taxon>Pseudomonadati</taxon>
        <taxon>Bacteroidota</taxon>
        <taxon>Flavobacteriia</taxon>
        <taxon>Flavobacteriales</taxon>
        <taxon>Flavobacteriaceae</taxon>
        <taxon>Flavobacterium</taxon>
    </lineage>
</organism>
<dbReference type="KEGG" id="fsn:GS03_02657"/>
<gene>
    <name evidence="2" type="ORF">GS03_02657</name>
</gene>
<evidence type="ECO:0008006" key="4">
    <source>
        <dbReference type="Google" id="ProtNLM"/>
    </source>
</evidence>
<dbReference type="Proteomes" id="UP000296862">
    <property type="component" value="Chromosome"/>
</dbReference>
<evidence type="ECO:0000313" key="3">
    <source>
        <dbReference type="Proteomes" id="UP000296862"/>
    </source>
</evidence>
<name>A0A4P7PWK3_9FLAO</name>
<proteinExistence type="predicted"/>
<dbReference type="RefSeq" id="WP_136152999.1">
    <property type="nucleotide sequence ID" value="NZ_CP038810.1"/>
</dbReference>
<dbReference type="OrthoDB" id="1488700at2"/>
<evidence type="ECO:0000256" key="1">
    <source>
        <dbReference type="SAM" id="SignalP"/>
    </source>
</evidence>
<keyword evidence="1" id="KW-0732">Signal</keyword>
<dbReference type="InterPro" id="IPR008983">
    <property type="entry name" value="Tumour_necrosis_fac-like_dom"/>
</dbReference>
<evidence type="ECO:0000313" key="2">
    <source>
        <dbReference type="EMBL" id="QBZ99135.1"/>
    </source>
</evidence>
<keyword evidence="3" id="KW-1185">Reference proteome</keyword>
<dbReference type="SUPFAM" id="SSF49842">
    <property type="entry name" value="TNF-like"/>
    <property type="match status" value="1"/>
</dbReference>
<dbReference type="EMBL" id="CP038810">
    <property type="protein sequence ID" value="QBZ99135.1"/>
    <property type="molecule type" value="Genomic_DNA"/>
</dbReference>
<accession>A0A4P7PWK3</accession>
<reference evidence="2 3" key="1">
    <citation type="submission" date="2019-04" db="EMBL/GenBank/DDBJ databases">
        <title>Flavobacterium sp. GS03.</title>
        <authorList>
            <person name="Kim H."/>
        </authorList>
    </citation>
    <scope>NUCLEOTIDE SEQUENCE [LARGE SCALE GENOMIC DNA]</scope>
    <source>
        <strain evidence="2 3">GS03</strain>
    </source>
</reference>
<feature type="signal peptide" evidence="1">
    <location>
        <begin position="1"/>
        <end position="20"/>
    </location>
</feature>
<sequence length="588" mass="61311">MKLKIYITILLLLAINASYAQVGIGTTSPNASSMLDITSTNSGLLIPRVSLVSTSDVTTIASPITSLLVYNSGFAPNGYYYWNGSLWVQLAVGSNADWSLTGNTGTSSATNFLGTTDNVDIVFKRFNIRAGYIGDPTYNLSTFDSNNGNTSFGGNSLVNPTVNVGSQTGVRNTAFGVNVMPGLTTGQRNSGVGDFALFSTTTGNENTAVGVGALFSNTISSGQTAFGRNALTSFNGPNTANIGNTAVGFSALRNTVSGISNTAIGYEALRNTTGSGNVGVGFQAGRLETGSNKLYIENTNADANNALIYGEFDNNIVRVNGTLQISNPASAPGYSLPIVRGTSGYVLQTNGAGATSWADPTTLSITETDPQVSSVTTNVVPKWNGTTLVDGVMTDDGTNVGVGVTPSTGNKLEVNGKTKTTNFQMTTGAATNYILQSDAAGNASWAIPNNTLSVVRTTMSGAIDQALTTGGWQKVTFNNVVFDTNAEFNTGTNRFVAAKAGYYEVNAGFHIKTNTSTNLFSIGVRVNNGLYQETGGNHTGSGIASRNINCIVNLAVGDYVEIFVENTLSGALIDGYSGKTFFEVKQIK</sequence>